<keyword evidence="6" id="KW-0732">Signal</keyword>
<dbReference type="PANTHER" id="PTHR11640:SF31">
    <property type="entry name" value="IRREGULAR CHIASM C-ROUGHEST PROTEIN-RELATED"/>
    <property type="match status" value="1"/>
</dbReference>
<dbReference type="PANTHER" id="PTHR11640">
    <property type="entry name" value="NEPHRIN"/>
    <property type="match status" value="1"/>
</dbReference>
<keyword evidence="3" id="KW-1015">Disulfide bond</keyword>
<keyword evidence="4" id="KW-0325">Glycoprotein</keyword>
<comment type="caution">
    <text evidence="8">The sequence shown here is derived from an EMBL/GenBank/DDBJ whole genome shotgun (WGS) entry which is preliminary data.</text>
</comment>
<keyword evidence="2" id="KW-0472">Membrane</keyword>
<dbReference type="InterPro" id="IPR013162">
    <property type="entry name" value="CD80_C2-set"/>
</dbReference>
<proteinExistence type="predicted"/>
<evidence type="ECO:0000256" key="1">
    <source>
        <dbReference type="ARBA" id="ARBA00004479"/>
    </source>
</evidence>
<dbReference type="GO" id="GO:0005886">
    <property type="term" value="C:plasma membrane"/>
    <property type="evidence" value="ECO:0007669"/>
    <property type="project" value="TreeGrafter"/>
</dbReference>
<dbReference type="PROSITE" id="PS50835">
    <property type="entry name" value="IG_LIKE"/>
    <property type="match status" value="2"/>
</dbReference>
<dbReference type="GO" id="GO:0005911">
    <property type="term" value="C:cell-cell junction"/>
    <property type="evidence" value="ECO:0007669"/>
    <property type="project" value="TreeGrafter"/>
</dbReference>
<dbReference type="OrthoDB" id="10028801at2759"/>
<evidence type="ECO:0000256" key="2">
    <source>
        <dbReference type="ARBA" id="ARBA00023136"/>
    </source>
</evidence>
<evidence type="ECO:0000256" key="6">
    <source>
        <dbReference type="SAM" id="SignalP"/>
    </source>
</evidence>
<dbReference type="InterPro" id="IPR003599">
    <property type="entry name" value="Ig_sub"/>
</dbReference>
<sequence>MFFFFALKSFIWLEVCSRKVPNFNDFIYTAPVAKVDIEPQGENNEIDVVEGDTIIFTCTTNPSRPAAWIHWFIGGLNVTNKTQSQVSNEHGGTFISFSTWNYTGKSDDHNKIVFCETANIAERQTISSLNKSLVIKFGPKNILLNTTKTEYTVTEQGSMSTIICSANCRPNCTFNWTGPNGLASDNSALTLGAVYRNQTGEYICNANNFYGSLSTHEIVLIVNLKKSLVYIHVHVVRMKELLDHRCLIQQMILDGRPHQEISEHLTSLGIKHASARTISHFCSENGITWRCGVDEGALNNIVAECVKHVRKEGKILEY</sequence>
<dbReference type="InterPro" id="IPR007110">
    <property type="entry name" value="Ig-like_dom"/>
</dbReference>
<keyword evidence="9" id="KW-1185">Reference proteome</keyword>
<feature type="domain" description="Ig-like" evidence="7">
    <location>
        <begin position="139"/>
        <end position="221"/>
    </location>
</feature>
<dbReference type="InterPro" id="IPR013783">
    <property type="entry name" value="Ig-like_fold"/>
</dbReference>
<organism evidence="8 9">
    <name type="scientific">Mytilus galloprovincialis</name>
    <name type="common">Mediterranean mussel</name>
    <dbReference type="NCBI Taxonomy" id="29158"/>
    <lineage>
        <taxon>Eukaryota</taxon>
        <taxon>Metazoa</taxon>
        <taxon>Spiralia</taxon>
        <taxon>Lophotrochozoa</taxon>
        <taxon>Mollusca</taxon>
        <taxon>Bivalvia</taxon>
        <taxon>Autobranchia</taxon>
        <taxon>Pteriomorphia</taxon>
        <taxon>Mytilida</taxon>
        <taxon>Mytiloidea</taxon>
        <taxon>Mytilidae</taxon>
        <taxon>Mytilinae</taxon>
        <taxon>Mytilus</taxon>
    </lineage>
</organism>
<dbReference type="InterPro" id="IPR036179">
    <property type="entry name" value="Ig-like_dom_sf"/>
</dbReference>
<dbReference type="SMART" id="SM00409">
    <property type="entry name" value="IG"/>
    <property type="match status" value="1"/>
</dbReference>
<evidence type="ECO:0000259" key="7">
    <source>
        <dbReference type="PROSITE" id="PS50835"/>
    </source>
</evidence>
<feature type="domain" description="Ig-like" evidence="7">
    <location>
        <begin position="31"/>
        <end position="127"/>
    </location>
</feature>
<dbReference type="Proteomes" id="UP000596742">
    <property type="component" value="Unassembled WGS sequence"/>
</dbReference>
<evidence type="ECO:0000313" key="9">
    <source>
        <dbReference type="Proteomes" id="UP000596742"/>
    </source>
</evidence>
<feature type="chain" id="PRO_5032868594" description="Ig-like domain-containing protein" evidence="6">
    <location>
        <begin position="18"/>
        <end position="318"/>
    </location>
</feature>
<evidence type="ECO:0000256" key="4">
    <source>
        <dbReference type="ARBA" id="ARBA00023180"/>
    </source>
</evidence>
<reference evidence="8" key="1">
    <citation type="submission" date="2018-11" db="EMBL/GenBank/DDBJ databases">
        <authorList>
            <person name="Alioto T."/>
            <person name="Alioto T."/>
        </authorList>
    </citation>
    <scope>NUCLEOTIDE SEQUENCE</scope>
</reference>
<keyword evidence="5" id="KW-0393">Immunoglobulin domain</keyword>
<evidence type="ECO:0000313" key="8">
    <source>
        <dbReference type="EMBL" id="VDI36438.1"/>
    </source>
</evidence>
<dbReference type="Gene3D" id="2.60.40.10">
    <property type="entry name" value="Immunoglobulins"/>
    <property type="match status" value="2"/>
</dbReference>
<dbReference type="GO" id="GO:0098609">
    <property type="term" value="P:cell-cell adhesion"/>
    <property type="evidence" value="ECO:0007669"/>
    <property type="project" value="TreeGrafter"/>
</dbReference>
<gene>
    <name evidence="8" type="ORF">MGAL_10B047263</name>
</gene>
<accession>A0A8B6EM95</accession>
<dbReference type="AlphaFoldDB" id="A0A8B6EM95"/>
<name>A0A8B6EM95_MYTGA</name>
<dbReference type="GO" id="GO:0050839">
    <property type="term" value="F:cell adhesion molecule binding"/>
    <property type="evidence" value="ECO:0007669"/>
    <property type="project" value="TreeGrafter"/>
</dbReference>
<dbReference type="SUPFAM" id="SSF48726">
    <property type="entry name" value="Immunoglobulin"/>
    <property type="match status" value="2"/>
</dbReference>
<dbReference type="EMBL" id="UYJE01005335">
    <property type="protein sequence ID" value="VDI36438.1"/>
    <property type="molecule type" value="Genomic_DNA"/>
</dbReference>
<evidence type="ECO:0000256" key="3">
    <source>
        <dbReference type="ARBA" id="ARBA00023157"/>
    </source>
</evidence>
<dbReference type="InterPro" id="IPR051275">
    <property type="entry name" value="Cell_adhesion_signaling"/>
</dbReference>
<dbReference type="Pfam" id="PF08205">
    <property type="entry name" value="C2-set_2"/>
    <property type="match status" value="1"/>
</dbReference>
<feature type="signal peptide" evidence="6">
    <location>
        <begin position="1"/>
        <end position="17"/>
    </location>
</feature>
<evidence type="ECO:0000256" key="5">
    <source>
        <dbReference type="ARBA" id="ARBA00023319"/>
    </source>
</evidence>
<protein>
    <recommendedName>
        <fullName evidence="7">Ig-like domain-containing protein</fullName>
    </recommendedName>
</protein>
<comment type="subcellular location">
    <subcellularLocation>
        <location evidence="1">Membrane</location>
        <topology evidence="1">Single-pass type I membrane protein</topology>
    </subcellularLocation>
</comment>